<keyword evidence="3" id="KW-1185">Reference proteome</keyword>
<name>A0A514EHM1_9XANT</name>
<protein>
    <submittedName>
        <fullName evidence="2">Uncharacterized protein</fullName>
    </submittedName>
</protein>
<organism evidence="2 3">
    <name type="scientific">Xanthomonas cerealis pv. cerealis</name>
    <dbReference type="NCBI Taxonomy" id="152263"/>
    <lineage>
        <taxon>Bacteria</taxon>
        <taxon>Pseudomonadati</taxon>
        <taxon>Pseudomonadota</taxon>
        <taxon>Gammaproteobacteria</taxon>
        <taxon>Lysobacterales</taxon>
        <taxon>Lysobacteraceae</taxon>
        <taxon>Xanthomonas</taxon>
        <taxon>Xanthomonas translucens group</taxon>
        <taxon>Xanthomonas cerealis</taxon>
    </lineage>
</organism>
<sequence length="211" mass="22620">MLMTIAFLPFAALAAAYIASTLKPAKRRPLIFIAGGSFISVLGALGGYALRPALQSGYVRFNSRYAGDIHAVLAQNPLRYWAIVFVLYAMLVLLAGFGFAMIGLCFRKGAAIHADLTKGARGNTRLKQILPHAPDIEQDAACQAGQDTPPGMHSMALQRCRAHGKRADVAGSIGGECCGAGGDAATRGQPRRCTRMRAHRAIRRVARPFRL</sequence>
<gene>
    <name evidence="2" type="ORF">E4A48_17920</name>
</gene>
<dbReference type="RefSeq" id="WP_142742893.1">
    <property type="nucleotide sequence ID" value="NZ_CP038228.1"/>
</dbReference>
<keyword evidence="1" id="KW-1133">Transmembrane helix</keyword>
<keyword evidence="1" id="KW-0472">Membrane</keyword>
<proteinExistence type="predicted"/>
<evidence type="ECO:0000313" key="2">
    <source>
        <dbReference type="EMBL" id="QDI05303.1"/>
    </source>
</evidence>
<keyword evidence="1" id="KW-0812">Transmembrane</keyword>
<dbReference type="AlphaFoldDB" id="A0A514EHM1"/>
<reference evidence="2 3" key="1">
    <citation type="submission" date="2019-03" db="EMBL/GenBank/DDBJ databases">
        <title>Tal1 in Xanthomonas translucens pv. cerealis Contributes to Virulence in Bacterial Leaf Streak of Wheat.</title>
        <authorList>
            <person name="Shah S.M.A."/>
            <person name="Haq F."/>
            <person name="Ma W."/>
            <person name="Xu X."/>
            <person name="Wang S."/>
            <person name="Xu Z."/>
            <person name="Zou L."/>
            <person name="Zhu B."/>
            <person name="Chen G."/>
        </authorList>
    </citation>
    <scope>NUCLEOTIDE SEQUENCE [LARGE SCALE GENOMIC DNA]</scope>
    <source>
        <strain evidence="2 3">01</strain>
    </source>
</reference>
<feature type="transmembrane region" description="Helical" evidence="1">
    <location>
        <begin position="80"/>
        <end position="104"/>
    </location>
</feature>
<feature type="transmembrane region" description="Helical" evidence="1">
    <location>
        <begin position="30"/>
        <end position="50"/>
    </location>
</feature>
<dbReference type="Proteomes" id="UP000319349">
    <property type="component" value="Chromosome"/>
</dbReference>
<dbReference type="EMBL" id="CP038228">
    <property type="protein sequence ID" value="QDI05303.1"/>
    <property type="molecule type" value="Genomic_DNA"/>
</dbReference>
<accession>A0A514EHM1</accession>
<evidence type="ECO:0000313" key="3">
    <source>
        <dbReference type="Proteomes" id="UP000319349"/>
    </source>
</evidence>
<evidence type="ECO:0000256" key="1">
    <source>
        <dbReference type="SAM" id="Phobius"/>
    </source>
</evidence>